<sequence length="391" mass="39985">MSFVEAGQPSELTEATRALFRETYDGDATVVARAPGRVNLIGEHTDYNRGLVLPVALEHATYAALAARDDGVVRIASGDGGDPWTGTVDAVGPGQVDGWAAYVAGVLWALGEDGFDVPGVDVVVHGTVPLGAGLSSSAALECSVALAVCALLEVPVDDDLRHRLVQACIRAETEVAGAPTGGMDQTISLLAVADAALLIDFDDDAARAVPLGLTEAGLSLLVTDTRVQHALVDGGYAARRADCDAAAEALGVASLREATLGGVAGIADERVRRRATHIVTEIARVTDTVDALATDDWAAVGRLFATSHASMRDDFEISCPELDLAVSTAVEAGAIGARMTGGGFGGSSIAVVPTDRVEAAVRAIDTAFAAAGFRAPQHLRAEPGGPADLST</sequence>
<keyword evidence="6" id="KW-0119">Carbohydrate metabolism</keyword>
<dbReference type="Pfam" id="PF00288">
    <property type="entry name" value="GHMP_kinases_N"/>
    <property type="match status" value="1"/>
</dbReference>
<dbReference type="InterPro" id="IPR006204">
    <property type="entry name" value="GHMP_kinase_N_dom"/>
</dbReference>
<dbReference type="SUPFAM" id="SSF55060">
    <property type="entry name" value="GHMP Kinase, C-terminal domain"/>
    <property type="match status" value="1"/>
</dbReference>
<dbReference type="Gene3D" id="3.30.230.10">
    <property type="match status" value="1"/>
</dbReference>
<dbReference type="PRINTS" id="PR00473">
    <property type="entry name" value="GALCTOKINASE"/>
</dbReference>
<reference evidence="12" key="1">
    <citation type="journal article" date="2019" name="Int. J. Syst. Evol. Microbiol.">
        <title>The Global Catalogue of Microorganisms (GCM) 10K type strain sequencing project: providing services to taxonomists for standard genome sequencing and annotation.</title>
        <authorList>
            <consortium name="The Broad Institute Genomics Platform"/>
            <consortium name="The Broad Institute Genome Sequencing Center for Infectious Disease"/>
            <person name="Wu L."/>
            <person name="Ma J."/>
        </authorList>
    </citation>
    <scope>NUCLEOTIDE SEQUENCE [LARGE SCALE GENOMIC DNA]</scope>
    <source>
        <strain evidence="12">JCM 18531</strain>
    </source>
</reference>
<protein>
    <recommendedName>
        <fullName evidence="7">Galactokinase</fullName>
        <ecNumber evidence="7">2.7.1.6</ecNumber>
    </recommendedName>
</protein>
<evidence type="ECO:0000256" key="4">
    <source>
        <dbReference type="ARBA" id="ARBA00022777"/>
    </source>
</evidence>
<dbReference type="RefSeq" id="WP_345523398.1">
    <property type="nucleotide sequence ID" value="NZ_BAABKM010000004.1"/>
</dbReference>
<keyword evidence="6" id="KW-0299">Galactose metabolism</keyword>
<dbReference type="Gene3D" id="3.30.70.890">
    <property type="entry name" value="GHMP kinase, C-terminal domain"/>
    <property type="match status" value="1"/>
</dbReference>
<dbReference type="InterPro" id="IPR014721">
    <property type="entry name" value="Ribsml_uS5_D2-typ_fold_subgr"/>
</dbReference>
<evidence type="ECO:0000313" key="12">
    <source>
        <dbReference type="Proteomes" id="UP001499974"/>
    </source>
</evidence>
<name>A0ABP8XWX2_9ACTN</name>
<dbReference type="PANTHER" id="PTHR10457">
    <property type="entry name" value="MEVALONATE KINASE/GALACTOKINASE"/>
    <property type="match status" value="1"/>
</dbReference>
<evidence type="ECO:0000256" key="5">
    <source>
        <dbReference type="ARBA" id="ARBA00022840"/>
    </source>
</evidence>
<gene>
    <name evidence="11" type="primary">galK</name>
    <name evidence="11" type="ORF">GCM10023349_40410</name>
</gene>
<dbReference type="InterPro" id="IPR020568">
    <property type="entry name" value="Ribosomal_Su5_D2-typ_SF"/>
</dbReference>
<feature type="domain" description="Galactokinase N-terminal" evidence="10">
    <location>
        <begin position="19"/>
        <end position="66"/>
    </location>
</feature>
<dbReference type="SUPFAM" id="SSF54211">
    <property type="entry name" value="Ribosomal protein S5 domain 2-like"/>
    <property type="match status" value="1"/>
</dbReference>
<dbReference type="PANTHER" id="PTHR10457:SF7">
    <property type="entry name" value="GALACTOKINASE-RELATED"/>
    <property type="match status" value="1"/>
</dbReference>
<evidence type="ECO:0000259" key="10">
    <source>
        <dbReference type="Pfam" id="PF10509"/>
    </source>
</evidence>
<dbReference type="InterPro" id="IPR006203">
    <property type="entry name" value="GHMP_knse_ATP-bd_CS"/>
</dbReference>
<comment type="similarity">
    <text evidence="1">Belongs to the GHMP kinase family. GalK subfamily.</text>
</comment>
<dbReference type="EMBL" id="BAABKM010000004">
    <property type="protein sequence ID" value="GAA4716548.1"/>
    <property type="molecule type" value="Genomic_DNA"/>
</dbReference>
<keyword evidence="12" id="KW-1185">Reference proteome</keyword>
<evidence type="ECO:0000259" key="9">
    <source>
        <dbReference type="Pfam" id="PF08544"/>
    </source>
</evidence>
<dbReference type="InterPro" id="IPR036554">
    <property type="entry name" value="GHMP_kinase_C_sf"/>
</dbReference>
<keyword evidence="5" id="KW-0067">ATP-binding</keyword>
<dbReference type="PROSITE" id="PS00106">
    <property type="entry name" value="GALACTOKINASE"/>
    <property type="match status" value="1"/>
</dbReference>
<organism evidence="11 12">
    <name type="scientific">Nocardioides conyzicola</name>
    <dbReference type="NCBI Taxonomy" id="1651781"/>
    <lineage>
        <taxon>Bacteria</taxon>
        <taxon>Bacillati</taxon>
        <taxon>Actinomycetota</taxon>
        <taxon>Actinomycetes</taxon>
        <taxon>Propionibacteriales</taxon>
        <taxon>Nocardioidaceae</taxon>
        <taxon>Nocardioides</taxon>
    </lineage>
</organism>
<dbReference type="PRINTS" id="PR00959">
    <property type="entry name" value="MEVGALKINASE"/>
</dbReference>
<dbReference type="InterPro" id="IPR013750">
    <property type="entry name" value="GHMP_kinase_C_dom"/>
</dbReference>
<dbReference type="InterPro" id="IPR006206">
    <property type="entry name" value="Mevalonate/galactokinase"/>
</dbReference>
<evidence type="ECO:0000256" key="3">
    <source>
        <dbReference type="ARBA" id="ARBA00022741"/>
    </source>
</evidence>
<proteinExistence type="inferred from homology"/>
<comment type="caution">
    <text evidence="11">The sequence shown here is derived from an EMBL/GenBank/DDBJ whole genome shotgun (WGS) entry which is preliminary data.</text>
</comment>
<dbReference type="NCBIfam" id="TIGR00131">
    <property type="entry name" value="gal_kin"/>
    <property type="match status" value="1"/>
</dbReference>
<dbReference type="Proteomes" id="UP001499974">
    <property type="component" value="Unassembled WGS sequence"/>
</dbReference>
<feature type="domain" description="GHMP kinase C-terminal" evidence="9">
    <location>
        <begin position="290"/>
        <end position="368"/>
    </location>
</feature>
<dbReference type="Pfam" id="PF10509">
    <property type="entry name" value="GalKase_gal_bdg"/>
    <property type="match status" value="1"/>
</dbReference>
<feature type="domain" description="GHMP kinase N-terminal" evidence="8">
    <location>
        <begin position="102"/>
        <end position="190"/>
    </location>
</feature>
<dbReference type="EC" id="2.7.1.6" evidence="7"/>
<accession>A0ABP8XWX2</accession>
<keyword evidence="3" id="KW-0547">Nucleotide-binding</keyword>
<dbReference type="PIRSF" id="PIRSF000530">
    <property type="entry name" value="Galactokinase"/>
    <property type="match status" value="1"/>
</dbReference>
<evidence type="ECO:0000256" key="2">
    <source>
        <dbReference type="ARBA" id="ARBA00022679"/>
    </source>
</evidence>
<evidence type="ECO:0000256" key="7">
    <source>
        <dbReference type="NCBIfam" id="TIGR00131"/>
    </source>
</evidence>
<keyword evidence="2" id="KW-0808">Transferase</keyword>
<dbReference type="InterPro" id="IPR000705">
    <property type="entry name" value="Galactokinase"/>
</dbReference>
<evidence type="ECO:0000313" key="11">
    <source>
        <dbReference type="EMBL" id="GAA4716548.1"/>
    </source>
</evidence>
<evidence type="ECO:0000256" key="6">
    <source>
        <dbReference type="ARBA" id="ARBA00023144"/>
    </source>
</evidence>
<dbReference type="Pfam" id="PF08544">
    <property type="entry name" value="GHMP_kinases_C"/>
    <property type="match status" value="1"/>
</dbReference>
<keyword evidence="4" id="KW-0418">Kinase</keyword>
<dbReference type="InterPro" id="IPR019539">
    <property type="entry name" value="GalKase_N"/>
</dbReference>
<dbReference type="PROSITE" id="PS00627">
    <property type="entry name" value="GHMP_KINASES_ATP"/>
    <property type="match status" value="1"/>
</dbReference>
<evidence type="ECO:0000259" key="8">
    <source>
        <dbReference type="Pfam" id="PF00288"/>
    </source>
</evidence>
<evidence type="ECO:0000256" key="1">
    <source>
        <dbReference type="ARBA" id="ARBA00006566"/>
    </source>
</evidence>
<dbReference type="InterPro" id="IPR019741">
    <property type="entry name" value="Galactokinase_CS"/>
</dbReference>